<reference evidence="2" key="2">
    <citation type="submission" date="2025-08" db="UniProtKB">
        <authorList>
            <consortium name="Ensembl"/>
        </authorList>
    </citation>
    <scope>IDENTIFICATION</scope>
</reference>
<dbReference type="PANTHER" id="PTHR23232:SF133">
    <property type="entry name" value="RIKEN CDNA 1700020N01 GENE"/>
    <property type="match status" value="1"/>
</dbReference>
<dbReference type="Pfam" id="PF01352">
    <property type="entry name" value="KRAB"/>
    <property type="match status" value="1"/>
</dbReference>
<evidence type="ECO:0000313" key="2">
    <source>
        <dbReference type="Ensembl" id="ENSBIXP00000035129.1"/>
    </source>
</evidence>
<dbReference type="SUPFAM" id="SSF109640">
    <property type="entry name" value="KRAB domain (Kruppel-associated box)"/>
    <property type="match status" value="1"/>
</dbReference>
<organism evidence="2 3">
    <name type="scientific">Bos indicus x Bos taurus</name>
    <name type="common">Hybrid cattle</name>
    <dbReference type="NCBI Taxonomy" id="30522"/>
    <lineage>
        <taxon>Eukaryota</taxon>
        <taxon>Metazoa</taxon>
        <taxon>Chordata</taxon>
        <taxon>Craniata</taxon>
        <taxon>Vertebrata</taxon>
        <taxon>Euteleostomi</taxon>
        <taxon>Mammalia</taxon>
        <taxon>Eutheria</taxon>
        <taxon>Laurasiatheria</taxon>
        <taxon>Artiodactyla</taxon>
        <taxon>Ruminantia</taxon>
        <taxon>Pecora</taxon>
        <taxon>Bovidae</taxon>
        <taxon>Bovinae</taxon>
        <taxon>Bos</taxon>
    </lineage>
</organism>
<dbReference type="Gene3D" id="6.10.140.140">
    <property type="match status" value="1"/>
</dbReference>
<dbReference type="SMART" id="SM00349">
    <property type="entry name" value="KRAB"/>
    <property type="match status" value="1"/>
</dbReference>
<proteinExistence type="predicted"/>
<accession>A0A4W2EFV5</accession>
<dbReference type="InterPro" id="IPR036051">
    <property type="entry name" value="KRAB_dom_sf"/>
</dbReference>
<reference evidence="2" key="3">
    <citation type="submission" date="2025-09" db="UniProtKB">
        <authorList>
            <consortium name="Ensembl"/>
        </authorList>
    </citation>
    <scope>IDENTIFICATION</scope>
</reference>
<keyword evidence="3" id="KW-1185">Reference proteome</keyword>
<reference evidence="2 3" key="1">
    <citation type="submission" date="2018-11" db="EMBL/GenBank/DDBJ databases">
        <title>Haplotype-resolved cattle genomes.</title>
        <authorList>
            <person name="Low W.Y."/>
            <person name="Tearle R."/>
            <person name="Bickhart D.M."/>
            <person name="Rosen B.D."/>
            <person name="Koren S."/>
            <person name="Rhie A."/>
            <person name="Hiendleder S."/>
            <person name="Phillippy A.M."/>
            <person name="Smith T.P.L."/>
            <person name="Williams J.L."/>
        </authorList>
    </citation>
    <scope>NUCLEOTIDE SEQUENCE [LARGE SCALE GENOMIC DNA]</scope>
</reference>
<feature type="domain" description="KRAB" evidence="1">
    <location>
        <begin position="90"/>
        <end position="153"/>
    </location>
</feature>
<dbReference type="Ensembl" id="ENSBIXT00000023780.1">
    <property type="protein sequence ID" value="ENSBIXP00000035129.1"/>
    <property type="gene ID" value="ENSBIXG00000018319.1"/>
</dbReference>
<name>A0A4W2EFV5_BOBOX</name>
<dbReference type="Proteomes" id="UP000314981">
    <property type="component" value="Chromosome 18"/>
</dbReference>
<sequence length="153" mass="17192">MTPGQQAGRREFEARHTVLSLGSISVCPPAWFRSGLHAVIRGKRGESNYRVVQSRASPLSWETREERDLGCSGERCSLPAYLSPSWQGGVTFEDVFVYFSREEWELLEEAQRLLYRDVMLENFALVSSLGLAVSRSHGATQLEPEGSLGCLRR</sequence>
<dbReference type="InterPro" id="IPR001909">
    <property type="entry name" value="KRAB"/>
</dbReference>
<evidence type="ECO:0000259" key="1">
    <source>
        <dbReference type="PROSITE" id="PS50805"/>
    </source>
</evidence>
<evidence type="ECO:0000313" key="3">
    <source>
        <dbReference type="Proteomes" id="UP000314981"/>
    </source>
</evidence>
<dbReference type="PANTHER" id="PTHR23232">
    <property type="entry name" value="KRAB DOMAIN C2H2 ZINC FINGER"/>
    <property type="match status" value="1"/>
</dbReference>
<protein>
    <recommendedName>
        <fullName evidence="1">KRAB domain-containing protein</fullName>
    </recommendedName>
</protein>
<dbReference type="CDD" id="cd07765">
    <property type="entry name" value="KRAB_A-box"/>
    <property type="match status" value="1"/>
</dbReference>
<dbReference type="InterPro" id="IPR050169">
    <property type="entry name" value="Krueppel_C2H2_ZnF"/>
</dbReference>
<dbReference type="STRING" id="30522.A0A4W2EFV5"/>
<dbReference type="PROSITE" id="PS50805">
    <property type="entry name" value="KRAB"/>
    <property type="match status" value="1"/>
</dbReference>
<dbReference type="GO" id="GO:0006355">
    <property type="term" value="P:regulation of DNA-templated transcription"/>
    <property type="evidence" value="ECO:0007669"/>
    <property type="project" value="InterPro"/>
</dbReference>
<dbReference type="AlphaFoldDB" id="A0A4W2EFV5"/>